<dbReference type="EMBL" id="UINC01017773">
    <property type="protein sequence ID" value="SVA74068.1"/>
    <property type="molecule type" value="Genomic_DNA"/>
</dbReference>
<evidence type="ECO:0000313" key="2">
    <source>
        <dbReference type="EMBL" id="SVA74068.1"/>
    </source>
</evidence>
<dbReference type="Gene3D" id="2.60.40.1190">
    <property type="match status" value="1"/>
</dbReference>
<reference evidence="2" key="1">
    <citation type="submission" date="2018-05" db="EMBL/GenBank/DDBJ databases">
        <authorList>
            <person name="Lanie J.A."/>
            <person name="Ng W.-L."/>
            <person name="Kazmierczak K.M."/>
            <person name="Andrzejewski T.M."/>
            <person name="Davidsen T.M."/>
            <person name="Wayne K.J."/>
            <person name="Tettelin H."/>
            <person name="Glass J.I."/>
            <person name="Rusch D."/>
            <person name="Podicherti R."/>
            <person name="Tsui H.-C.T."/>
            <person name="Winkler M.E."/>
        </authorList>
    </citation>
    <scope>NUCLEOTIDE SEQUENCE</scope>
</reference>
<sequence length="747" mass="85091">MPVASLGLLTALLLQVNTLLAQEIVVGRDSDGGLTIQATRYREQVEIDGILDEEVYQELAPISDFIQQIPDEGAPASERTEAWVFFDDDNLYVAARNYESVPESDWVANEMRRDTIQLRGNDSFSVMLDTFLDRRNGVAFLVTPIGGFSDFAISNEGDRGRGVNFDWNIVWDSRVGRFDGGWTVEMQIPFRSLRYEPGEEQTWGIQFRRVIRRINEASYLTELPISASLIGPPLVAGMWRISEAGTLNELVVPPRNFNLEVKPYGLGTVSTNRLATPPISNLSREELGVDVKFGITNNLTADFTYNTDFAQVEVDERIVNLTRFNMFMPEKRGFFLEGRGNFDFTQPRNLDIPTMFFSRRIGLEQGQVVPIDVGARLTGKVGDFDIGALNIRTDGKGLENIASSEFSVLRIKRDVLSRSRIGMLYTDRSNSLMGQGSNQLYGLDGSFSFFDDFDISTFVAKTDTAGLRGKDKSYMTNFDYNGDRYGLRSGYLVVEDNFNPEIGFKRRDNFKQYEGAARFSPRPASIESIRRFVFLAETNSYWSADENQLETRHHNLSFTSEFENSDEFRFEISDEYEMLTRPFWIAPGVILEPGSYDFSYYEASYRWGEQRDVSGRLSLRVGDFWSGDNTAIGFSSGRIELSPQLSIEPSYSVNRVRLPEGDFRTELGRIRVTYTLSPRMYLSSLVQYNSSQSSLSTNFRFRWEWAPGSELFVVYSDDRDTDPFGNPSSMELRNRGWAIKINRLFQI</sequence>
<gene>
    <name evidence="2" type="ORF">METZ01_LOCUS126922</name>
</gene>
<dbReference type="Pfam" id="PF19313">
    <property type="entry name" value="DUF5916"/>
    <property type="match status" value="1"/>
</dbReference>
<name>A0A381YAJ4_9ZZZZ</name>
<dbReference type="CDD" id="cd09618">
    <property type="entry name" value="CBM9_like_2"/>
    <property type="match status" value="1"/>
</dbReference>
<evidence type="ECO:0000259" key="1">
    <source>
        <dbReference type="Pfam" id="PF19313"/>
    </source>
</evidence>
<organism evidence="2">
    <name type="scientific">marine metagenome</name>
    <dbReference type="NCBI Taxonomy" id="408172"/>
    <lineage>
        <taxon>unclassified sequences</taxon>
        <taxon>metagenomes</taxon>
        <taxon>ecological metagenomes</taxon>
    </lineage>
</organism>
<accession>A0A381YAJ4</accession>
<dbReference type="SUPFAM" id="SSF49344">
    <property type="entry name" value="CBD9-like"/>
    <property type="match status" value="1"/>
</dbReference>
<feature type="domain" description="DUF5916" evidence="1">
    <location>
        <begin position="260"/>
        <end position="364"/>
    </location>
</feature>
<dbReference type="InterPro" id="IPR045670">
    <property type="entry name" value="DUF5916"/>
</dbReference>
<protein>
    <recommendedName>
        <fullName evidence="1">DUF5916 domain-containing protein</fullName>
    </recommendedName>
</protein>
<proteinExistence type="predicted"/>
<dbReference type="AlphaFoldDB" id="A0A381YAJ4"/>